<proteinExistence type="predicted"/>
<name>A0AA37GIL6_9PEZI</name>
<evidence type="ECO:0000313" key="1">
    <source>
        <dbReference type="EMBL" id="GJC81676.1"/>
    </source>
</evidence>
<dbReference type="Proteomes" id="UP001055172">
    <property type="component" value="Unassembled WGS sequence"/>
</dbReference>
<reference evidence="1 2" key="1">
    <citation type="submission" date="2021-07" db="EMBL/GenBank/DDBJ databases">
        <title>Genome data of Colletotrichum spaethianum.</title>
        <authorList>
            <person name="Utami Y.D."/>
            <person name="Hiruma K."/>
        </authorList>
    </citation>
    <scope>NUCLEOTIDE SEQUENCE [LARGE SCALE GENOMIC DNA]</scope>
    <source>
        <strain evidence="1 2">MAFF 242679</strain>
    </source>
</reference>
<gene>
    <name evidence="1" type="ORF">ColLi_04514</name>
</gene>
<dbReference type="AlphaFoldDB" id="A0AA37GIL6"/>
<accession>A0AA37GIL6</accession>
<evidence type="ECO:0000313" key="2">
    <source>
        <dbReference type="Proteomes" id="UP001055172"/>
    </source>
</evidence>
<evidence type="ECO:0008006" key="3">
    <source>
        <dbReference type="Google" id="ProtNLM"/>
    </source>
</evidence>
<keyword evidence="2" id="KW-1185">Reference proteome</keyword>
<comment type="caution">
    <text evidence="1">The sequence shown here is derived from an EMBL/GenBank/DDBJ whole genome shotgun (WGS) entry which is preliminary data.</text>
</comment>
<dbReference type="EMBL" id="BPPX01000008">
    <property type="protein sequence ID" value="GJC81676.1"/>
    <property type="molecule type" value="Genomic_DNA"/>
</dbReference>
<protein>
    <recommendedName>
        <fullName evidence="3">DUF2235 domain-containing protein</fullName>
    </recommendedName>
</protein>
<organism evidence="1 2">
    <name type="scientific">Colletotrichum liriopes</name>
    <dbReference type="NCBI Taxonomy" id="708192"/>
    <lineage>
        <taxon>Eukaryota</taxon>
        <taxon>Fungi</taxon>
        <taxon>Dikarya</taxon>
        <taxon>Ascomycota</taxon>
        <taxon>Pezizomycotina</taxon>
        <taxon>Sordariomycetes</taxon>
        <taxon>Hypocreomycetidae</taxon>
        <taxon>Glomerellales</taxon>
        <taxon>Glomerellaceae</taxon>
        <taxon>Colletotrichum</taxon>
        <taxon>Colletotrichum spaethianum species complex</taxon>
    </lineage>
</organism>
<sequence>MSSQSRIRRIVVCVDGTFYNPDGKEGKGTGNNTNVFRIFASVRYGKFTDANGNAVEQVWPPTNQGPN</sequence>